<dbReference type="AlphaFoldDB" id="A0A9Q8L690"/>
<name>A0A9Q8L690_PASFU</name>
<dbReference type="KEGG" id="ffu:CLAFUR5_01234"/>
<accession>A0A9Q8L690</accession>
<feature type="domain" description="DUF6589" evidence="1">
    <location>
        <begin position="327"/>
        <end position="385"/>
    </location>
</feature>
<evidence type="ECO:0000313" key="2">
    <source>
        <dbReference type="EMBL" id="UJO11631.1"/>
    </source>
</evidence>
<reference evidence="2" key="2">
    <citation type="journal article" date="2022" name="Microb. Genom.">
        <title>A chromosome-scale genome assembly of the tomato pathogen Cladosporium fulvum reveals a compartmentalized genome architecture and the presence of a dispensable chromosome.</title>
        <authorList>
            <person name="Zaccaron A.Z."/>
            <person name="Chen L.H."/>
            <person name="Samaras A."/>
            <person name="Stergiopoulos I."/>
        </authorList>
    </citation>
    <scope>NUCLEOTIDE SEQUENCE</scope>
    <source>
        <strain evidence="2">Race5_Kim</strain>
    </source>
</reference>
<feature type="domain" description="DUF6589" evidence="1">
    <location>
        <begin position="79"/>
        <end position="324"/>
    </location>
</feature>
<protein>
    <recommendedName>
        <fullName evidence="1">DUF6589 domain-containing protein</fullName>
    </recommendedName>
</protein>
<evidence type="ECO:0000259" key="1">
    <source>
        <dbReference type="Pfam" id="PF20231"/>
    </source>
</evidence>
<dbReference type="Proteomes" id="UP000756132">
    <property type="component" value="Chromosome 1"/>
</dbReference>
<proteinExistence type="predicted"/>
<dbReference type="EMBL" id="CP090163">
    <property type="protein sequence ID" value="UJO11631.1"/>
    <property type="molecule type" value="Genomic_DNA"/>
</dbReference>
<reference evidence="2" key="1">
    <citation type="submission" date="2021-12" db="EMBL/GenBank/DDBJ databases">
        <authorList>
            <person name="Zaccaron A."/>
            <person name="Stergiopoulos I."/>
        </authorList>
    </citation>
    <scope>NUCLEOTIDE SEQUENCE</scope>
    <source>
        <strain evidence="2">Race5_Kim</strain>
    </source>
</reference>
<evidence type="ECO:0000313" key="3">
    <source>
        <dbReference type="Proteomes" id="UP000756132"/>
    </source>
</evidence>
<dbReference type="InterPro" id="IPR046496">
    <property type="entry name" value="DUF6589"/>
</dbReference>
<dbReference type="GeneID" id="71981112"/>
<keyword evidence="3" id="KW-1185">Reference proteome</keyword>
<dbReference type="OrthoDB" id="3935520at2759"/>
<gene>
    <name evidence="2" type="ORF">CLAFUR5_01234</name>
</gene>
<dbReference type="RefSeq" id="XP_047755997.1">
    <property type="nucleotide sequence ID" value="XM_047900382.1"/>
</dbReference>
<organism evidence="2 3">
    <name type="scientific">Passalora fulva</name>
    <name type="common">Tomato leaf mold</name>
    <name type="synonym">Cladosporium fulvum</name>
    <dbReference type="NCBI Taxonomy" id="5499"/>
    <lineage>
        <taxon>Eukaryota</taxon>
        <taxon>Fungi</taxon>
        <taxon>Dikarya</taxon>
        <taxon>Ascomycota</taxon>
        <taxon>Pezizomycotina</taxon>
        <taxon>Dothideomycetes</taxon>
        <taxon>Dothideomycetidae</taxon>
        <taxon>Mycosphaerellales</taxon>
        <taxon>Mycosphaerellaceae</taxon>
        <taxon>Fulvia</taxon>
    </lineage>
</organism>
<dbReference type="Pfam" id="PF20231">
    <property type="entry name" value="DUF6589"/>
    <property type="match status" value="2"/>
</dbReference>
<sequence length="391" mass="44920">MDKNAAAQELKVKELAVDLQSWVAYDNLNRMQRVNEQIVGDQDKSLNITTSLIAKSDEMPAGGLTKDMIDYSKKMPLDLVPKSLAQDPHRKAVSMYWIFEAIDYVFYPEIQSMYKKKHLADADPKPTMPVIHKLKTQRTEKEIYADFQGLNEDKDFETRLYLCIGNQMTVERMRSIQGEGVESERAFDRLLRTHWKTNAKGGKGKDKDQGEKLEHSLTADIGFWGLTGITNDNPKFFKIFQLAKRSFRSRVRDVRGDEPSRNTMKRMLKKLKPKQFIKLLEGEHEKAFTAAAWRGGEGEDDAAADPSFTTMCRFLKEIEHVLTIHANQLNYGREMYYLRWLLNDDESAATHADLRQAVLVSSLINLSGKEGKWLATDEQLELHNGEYGENF</sequence>